<evidence type="ECO:0000313" key="2">
    <source>
        <dbReference type="Proteomes" id="UP000028703"/>
    </source>
</evidence>
<dbReference type="Proteomes" id="UP000028703">
    <property type="component" value="Unassembled WGS sequence"/>
</dbReference>
<name>A0A085ZC48_9FLAO</name>
<protein>
    <recommendedName>
        <fullName evidence="3">DUF1203 domain-containing protein</fullName>
    </recommendedName>
</protein>
<dbReference type="OrthoDB" id="5953307at2"/>
<comment type="caution">
    <text evidence="1">The sequence shown here is derived from an EMBL/GenBank/DDBJ whole genome shotgun (WGS) entry which is preliminary data.</text>
</comment>
<dbReference type="Pfam" id="PF06718">
    <property type="entry name" value="DUF1203"/>
    <property type="match status" value="1"/>
</dbReference>
<dbReference type="eggNOG" id="ENOG5032SY9">
    <property type="taxonomic scope" value="Bacteria"/>
</dbReference>
<keyword evidence="2" id="KW-1185">Reference proteome</keyword>
<organism evidence="1 2">
    <name type="scientific">Chryseobacterium luteum</name>
    <dbReference type="NCBI Taxonomy" id="421531"/>
    <lineage>
        <taxon>Bacteria</taxon>
        <taxon>Pseudomonadati</taxon>
        <taxon>Bacteroidota</taxon>
        <taxon>Flavobacteriia</taxon>
        <taxon>Flavobacteriales</taxon>
        <taxon>Weeksellaceae</taxon>
        <taxon>Chryseobacterium group</taxon>
        <taxon>Chryseobacterium</taxon>
    </lineage>
</organism>
<dbReference type="STRING" id="421531.IX38_16090"/>
<dbReference type="InterPro" id="IPR009593">
    <property type="entry name" value="DUF1203"/>
</dbReference>
<sequence length="156" mass="17995">MNNFKLEALNHLDFEYLNDLSETELAENHIKKMKVDKFPGFPCRITLEDAGIGEMVFLLNYDFHNVNSPYRASGPVFLRANQLTKTYAQNEIPVMFNHRLLSIRGYSKDAMMVVADVSEGKFLKDKLLQILENPNIEYIHLHNAKPGCFNCTVKRI</sequence>
<dbReference type="AlphaFoldDB" id="A0A085ZC48"/>
<accession>A0A085ZC48</accession>
<evidence type="ECO:0000313" key="1">
    <source>
        <dbReference type="EMBL" id="KFF02012.1"/>
    </source>
</evidence>
<dbReference type="PIRSF" id="PIRSF034110">
    <property type="entry name" value="DUF1203"/>
    <property type="match status" value="1"/>
</dbReference>
<reference evidence="1 2" key="1">
    <citation type="submission" date="2014-07" db="EMBL/GenBank/DDBJ databases">
        <title>Genome of Chryseobacterium luteum DSM 18605.</title>
        <authorList>
            <person name="Stropko S.J."/>
            <person name="Pipes S.E."/>
            <person name="Newman J.D."/>
        </authorList>
    </citation>
    <scope>NUCLEOTIDE SEQUENCE [LARGE SCALE GENOMIC DNA]</scope>
    <source>
        <strain evidence="1 2">DSM 18605</strain>
    </source>
</reference>
<evidence type="ECO:0008006" key="3">
    <source>
        <dbReference type="Google" id="ProtNLM"/>
    </source>
</evidence>
<dbReference type="RefSeq" id="WP_034706402.1">
    <property type="nucleotide sequence ID" value="NZ_JPRO01000014.1"/>
</dbReference>
<dbReference type="EMBL" id="JPRO01000014">
    <property type="protein sequence ID" value="KFF02012.1"/>
    <property type="molecule type" value="Genomic_DNA"/>
</dbReference>
<gene>
    <name evidence="1" type="ORF">IX38_16090</name>
</gene>
<proteinExistence type="predicted"/>